<dbReference type="Proteomes" id="UP000037460">
    <property type="component" value="Unassembled WGS sequence"/>
</dbReference>
<feature type="region of interest" description="Disordered" evidence="1">
    <location>
        <begin position="30"/>
        <end position="57"/>
    </location>
</feature>
<feature type="compositionally biased region" description="Basic and acidic residues" evidence="1">
    <location>
        <begin position="110"/>
        <end position="132"/>
    </location>
</feature>
<evidence type="ECO:0000256" key="1">
    <source>
        <dbReference type="SAM" id="MobiDB-lite"/>
    </source>
</evidence>
<evidence type="ECO:0000313" key="3">
    <source>
        <dbReference type="Proteomes" id="UP000037460"/>
    </source>
</evidence>
<feature type="region of interest" description="Disordered" evidence="1">
    <location>
        <begin position="103"/>
        <end position="132"/>
    </location>
</feature>
<dbReference type="AlphaFoldDB" id="A0A0M0KBL8"/>
<keyword evidence="3" id="KW-1185">Reference proteome</keyword>
<name>A0A0M0KBL8_9EUKA</name>
<comment type="caution">
    <text evidence="2">The sequence shown here is derived from an EMBL/GenBank/DDBJ whole genome shotgun (WGS) entry which is preliminary data.</text>
</comment>
<protein>
    <submittedName>
        <fullName evidence="2">Uncharacterized protein</fullName>
    </submittedName>
</protein>
<dbReference type="EMBL" id="JWZX01000693">
    <property type="protein sequence ID" value="KOO35957.1"/>
    <property type="molecule type" value="Genomic_DNA"/>
</dbReference>
<sequence>MVPSAEATCEFEATCERAEATLSARPLRSVQGKLREAQQTLSANGPAFERRDERHAPTTAAIEQYSVAVALSTTLSDAEEALATASVQVSALEDEWSAAEAQKMQTNSRLRVESRQAEKAAKAAEKALAHAHERIQQLEKALEDAALRTEEHDDD</sequence>
<gene>
    <name evidence="2" type="ORF">Ctob_008990</name>
</gene>
<organism evidence="2 3">
    <name type="scientific">Chrysochromulina tobinii</name>
    <dbReference type="NCBI Taxonomy" id="1460289"/>
    <lineage>
        <taxon>Eukaryota</taxon>
        <taxon>Haptista</taxon>
        <taxon>Haptophyta</taxon>
        <taxon>Prymnesiophyceae</taxon>
        <taxon>Prymnesiales</taxon>
        <taxon>Chrysochromulinaceae</taxon>
        <taxon>Chrysochromulina</taxon>
    </lineage>
</organism>
<feature type="non-terminal residue" evidence="2">
    <location>
        <position position="155"/>
    </location>
</feature>
<evidence type="ECO:0000313" key="2">
    <source>
        <dbReference type="EMBL" id="KOO35957.1"/>
    </source>
</evidence>
<proteinExistence type="predicted"/>
<accession>A0A0M0KBL8</accession>
<reference evidence="3" key="1">
    <citation type="journal article" date="2015" name="PLoS Genet.">
        <title>Genome Sequence and Transcriptome Analyses of Chrysochromulina tobin: Metabolic Tools for Enhanced Algal Fitness in the Prominent Order Prymnesiales (Haptophyceae).</title>
        <authorList>
            <person name="Hovde B.T."/>
            <person name="Deodato C.R."/>
            <person name="Hunsperger H.M."/>
            <person name="Ryken S.A."/>
            <person name="Yost W."/>
            <person name="Jha R.K."/>
            <person name="Patterson J."/>
            <person name="Monnat R.J. Jr."/>
            <person name="Barlow S.B."/>
            <person name="Starkenburg S.R."/>
            <person name="Cattolico R.A."/>
        </authorList>
    </citation>
    <scope>NUCLEOTIDE SEQUENCE</scope>
    <source>
        <strain evidence="3">CCMP291</strain>
    </source>
</reference>